<protein>
    <recommendedName>
        <fullName evidence="8">4-coumarate--CoA ligase</fullName>
    </recommendedName>
</protein>
<comment type="pathway">
    <text evidence="1">Phytoalexin biosynthesis; 3,4',5-trihydroxystilbene biosynthesis; 3,4',5-trihydroxystilbene from trans-4-coumarate: step 1/2.</text>
</comment>
<evidence type="ECO:0000259" key="4">
    <source>
        <dbReference type="Pfam" id="PF00501"/>
    </source>
</evidence>
<dbReference type="PANTHER" id="PTHR43201:SF8">
    <property type="entry name" value="ACYL-COA SYNTHETASE FAMILY MEMBER 3"/>
    <property type="match status" value="1"/>
</dbReference>
<keyword evidence="3" id="KW-0587">Phenylpropanoid metabolism</keyword>
<feature type="domain" description="AMP-dependent synthetase/ligase" evidence="4">
    <location>
        <begin position="291"/>
        <end position="417"/>
    </location>
</feature>
<sequence>MVPPNFHGMAKWRFTLRLFYQKLAKLERLINLSSDESNKLELYDYAVLFLASDCGTFMDVVKEVARQGSASCKSVAIRADQNSYSYNQLISSAWRISRLLCNAGLKTVDGITGNEHLDGARIGIVAKPSAEFIAGILGTWFSGGVAVPLALSYPEAELLHVMNDSDVSMILSTEDHRELMQNVASKTAAQFSLIPPVPSILSQTTSNDLSQTGEMDVDRSLPGIGNSNGIEGDDPALIIYTSGTTGKPKGVVHTHKSILAQVEFIPKFSVRGVWQRWRESYPDNGNKAMDAVTVFTGVPTMYTRLIQGYEAMDSQLRAASASAASQLRLMMCGSSALPLPIMQQWETITGHRLLERYGMTEFVMSISNPLRGLRKGGTVGKPFPGVQAMILAEDGGDDTTGVGELCIRSPSLFKEYWKLPEVTKESFIDGGFFKTGDTAKVDEDGYYVILGRTNADIMKVGGYKLSALEIEAVLLEHPIVSECCVLGLPDKHYGEAVCAIIVPEAEVKRKREEELKPALRLDELCTWAKEKLAPYKLPTQLFLWESLPRNAMGKVNKKELKNALASEQQ</sequence>
<dbReference type="PRINTS" id="PR00154">
    <property type="entry name" value="AMPBINDING"/>
</dbReference>
<dbReference type="Gene3D" id="3.30.300.30">
    <property type="match status" value="1"/>
</dbReference>
<name>A0ABC8TYM8_9AQUA</name>
<dbReference type="InterPro" id="IPR020459">
    <property type="entry name" value="AMP-binding"/>
</dbReference>
<keyword evidence="7" id="KW-1185">Reference proteome</keyword>
<organism evidence="6 7">
    <name type="scientific">Ilex paraguariensis</name>
    <name type="common">yerba mate</name>
    <dbReference type="NCBI Taxonomy" id="185542"/>
    <lineage>
        <taxon>Eukaryota</taxon>
        <taxon>Viridiplantae</taxon>
        <taxon>Streptophyta</taxon>
        <taxon>Embryophyta</taxon>
        <taxon>Tracheophyta</taxon>
        <taxon>Spermatophyta</taxon>
        <taxon>Magnoliopsida</taxon>
        <taxon>eudicotyledons</taxon>
        <taxon>Gunneridae</taxon>
        <taxon>Pentapetalae</taxon>
        <taxon>asterids</taxon>
        <taxon>campanulids</taxon>
        <taxon>Aquifoliales</taxon>
        <taxon>Aquifoliaceae</taxon>
        <taxon>Ilex</taxon>
    </lineage>
</organism>
<dbReference type="PROSITE" id="PS00455">
    <property type="entry name" value="AMP_BINDING"/>
    <property type="match status" value="1"/>
</dbReference>
<dbReference type="PANTHER" id="PTHR43201">
    <property type="entry name" value="ACYL-COA SYNTHETASE"/>
    <property type="match status" value="1"/>
</dbReference>
<feature type="domain" description="AMP-dependent synthetase/ligase" evidence="4">
    <location>
        <begin position="66"/>
        <end position="265"/>
    </location>
</feature>
<gene>
    <name evidence="6" type="ORF">ILEXP_LOCUS44331</name>
</gene>
<dbReference type="AlphaFoldDB" id="A0ABC8TYM8"/>
<evidence type="ECO:0000256" key="1">
    <source>
        <dbReference type="ARBA" id="ARBA00004930"/>
    </source>
</evidence>
<evidence type="ECO:0000256" key="3">
    <source>
        <dbReference type="ARBA" id="ARBA00023051"/>
    </source>
</evidence>
<accession>A0ABC8TYM8</accession>
<evidence type="ECO:0000313" key="6">
    <source>
        <dbReference type="EMBL" id="CAK9174580.1"/>
    </source>
</evidence>
<comment type="caution">
    <text evidence="6">The sequence shown here is derived from an EMBL/GenBank/DDBJ whole genome shotgun (WGS) entry which is preliminary data.</text>
</comment>
<feature type="domain" description="AMP-binding enzyme C-terminal" evidence="5">
    <location>
        <begin position="469"/>
        <end position="554"/>
    </location>
</feature>
<dbReference type="Gene3D" id="3.40.50.12780">
    <property type="entry name" value="N-terminal domain of ligase-like"/>
    <property type="match status" value="2"/>
</dbReference>
<dbReference type="EMBL" id="CAUOFW020006391">
    <property type="protein sequence ID" value="CAK9174580.1"/>
    <property type="molecule type" value="Genomic_DNA"/>
</dbReference>
<proteinExistence type="inferred from homology"/>
<dbReference type="GO" id="GO:0009698">
    <property type="term" value="P:phenylpropanoid metabolic process"/>
    <property type="evidence" value="ECO:0007669"/>
    <property type="project" value="UniProtKB-KW"/>
</dbReference>
<dbReference type="SUPFAM" id="SSF56801">
    <property type="entry name" value="Acetyl-CoA synthetase-like"/>
    <property type="match status" value="1"/>
</dbReference>
<dbReference type="InterPro" id="IPR000873">
    <property type="entry name" value="AMP-dep_synth/lig_dom"/>
</dbReference>
<dbReference type="Proteomes" id="UP001642360">
    <property type="component" value="Unassembled WGS sequence"/>
</dbReference>
<comment type="similarity">
    <text evidence="2">Belongs to the ATP-dependent AMP-binding enzyme family.</text>
</comment>
<dbReference type="CDD" id="cd05941">
    <property type="entry name" value="MCS"/>
    <property type="match status" value="1"/>
</dbReference>
<dbReference type="InterPro" id="IPR042099">
    <property type="entry name" value="ANL_N_sf"/>
</dbReference>
<dbReference type="InterPro" id="IPR045851">
    <property type="entry name" value="AMP-bd_C_sf"/>
</dbReference>
<evidence type="ECO:0000313" key="7">
    <source>
        <dbReference type="Proteomes" id="UP001642360"/>
    </source>
</evidence>
<dbReference type="InterPro" id="IPR025110">
    <property type="entry name" value="AMP-bd_C"/>
</dbReference>
<evidence type="ECO:0000259" key="5">
    <source>
        <dbReference type="Pfam" id="PF13193"/>
    </source>
</evidence>
<evidence type="ECO:0008006" key="8">
    <source>
        <dbReference type="Google" id="ProtNLM"/>
    </source>
</evidence>
<dbReference type="InterPro" id="IPR020845">
    <property type="entry name" value="AMP-binding_CS"/>
</dbReference>
<dbReference type="Pfam" id="PF13193">
    <property type="entry name" value="AMP-binding_C"/>
    <property type="match status" value="1"/>
</dbReference>
<dbReference type="Pfam" id="PF00501">
    <property type="entry name" value="AMP-binding"/>
    <property type="match status" value="2"/>
</dbReference>
<evidence type="ECO:0000256" key="2">
    <source>
        <dbReference type="ARBA" id="ARBA00006432"/>
    </source>
</evidence>
<reference evidence="6 7" key="1">
    <citation type="submission" date="2024-02" db="EMBL/GenBank/DDBJ databases">
        <authorList>
            <person name="Vignale AGUSTIN F."/>
            <person name="Sosa J E."/>
            <person name="Modenutti C."/>
        </authorList>
    </citation>
    <scope>NUCLEOTIDE SEQUENCE [LARGE SCALE GENOMIC DNA]</scope>
</reference>